<keyword evidence="2" id="KW-0812">Transmembrane</keyword>
<keyword evidence="2" id="KW-0472">Membrane</keyword>
<keyword evidence="1" id="KW-0479">Metal-binding</keyword>
<comment type="caution">
    <text evidence="4">The sequence shown here is derived from an EMBL/GenBank/DDBJ whole genome shotgun (WGS) entry which is preliminary data.</text>
</comment>
<dbReference type="InterPro" id="IPR013083">
    <property type="entry name" value="Znf_RING/FYVE/PHD"/>
</dbReference>
<accession>A0AA88RBT9</accession>
<dbReference type="Pfam" id="PF13639">
    <property type="entry name" value="zf-RING_2"/>
    <property type="match status" value="1"/>
</dbReference>
<feature type="domain" description="RING-type" evidence="3">
    <location>
        <begin position="89"/>
        <end position="131"/>
    </location>
</feature>
<keyword evidence="1" id="KW-0863">Zinc-finger</keyword>
<keyword evidence="1" id="KW-0862">Zinc</keyword>
<evidence type="ECO:0000313" key="4">
    <source>
        <dbReference type="EMBL" id="KAK2983273.1"/>
    </source>
</evidence>
<evidence type="ECO:0000256" key="1">
    <source>
        <dbReference type="PROSITE-ProRule" id="PRU00175"/>
    </source>
</evidence>
<sequence length="157" mass="17628">MGDDGRAPVLSKLIILLIAISSVALLITVYHCITICLCNRRQFLSQQRPRTFLFRLEETPGTTENSVADLIPAHKYEKDAGLTGDDNVCAICLCEFEEGEELRTLPECAHTFHVPCIDMWLYSHPNCPVCRADASPSPNISRVSLDYDLERVLFWSA</sequence>
<dbReference type="PROSITE" id="PS50089">
    <property type="entry name" value="ZF_RING_2"/>
    <property type="match status" value="1"/>
</dbReference>
<evidence type="ECO:0000313" key="5">
    <source>
        <dbReference type="Proteomes" id="UP001187471"/>
    </source>
</evidence>
<reference evidence="4" key="1">
    <citation type="submission" date="2022-12" db="EMBL/GenBank/DDBJ databases">
        <title>Draft genome assemblies for two species of Escallonia (Escalloniales).</title>
        <authorList>
            <person name="Chanderbali A."/>
            <person name="Dervinis C."/>
            <person name="Anghel I."/>
            <person name="Soltis D."/>
            <person name="Soltis P."/>
            <person name="Zapata F."/>
        </authorList>
    </citation>
    <scope>NUCLEOTIDE SEQUENCE</scope>
    <source>
        <strain evidence="4">UCBG92.1500</strain>
        <tissue evidence="4">Leaf</tissue>
    </source>
</reference>
<evidence type="ECO:0000259" key="3">
    <source>
        <dbReference type="PROSITE" id="PS50089"/>
    </source>
</evidence>
<dbReference type="PANTHER" id="PTHR45676">
    <property type="entry name" value="RING-H2 FINGER PROTEIN ATL51-RELATED"/>
    <property type="match status" value="1"/>
</dbReference>
<protein>
    <recommendedName>
        <fullName evidence="3">RING-type domain-containing protein</fullName>
    </recommendedName>
</protein>
<dbReference type="SMART" id="SM00184">
    <property type="entry name" value="RING"/>
    <property type="match status" value="1"/>
</dbReference>
<dbReference type="SUPFAM" id="SSF57850">
    <property type="entry name" value="RING/U-box"/>
    <property type="match status" value="1"/>
</dbReference>
<name>A0AA88RBT9_9ASTE</name>
<dbReference type="EMBL" id="JAVXUO010001345">
    <property type="protein sequence ID" value="KAK2983273.1"/>
    <property type="molecule type" value="Genomic_DNA"/>
</dbReference>
<dbReference type="InterPro" id="IPR001841">
    <property type="entry name" value="Znf_RING"/>
</dbReference>
<proteinExistence type="predicted"/>
<dbReference type="AlphaFoldDB" id="A0AA88RBT9"/>
<feature type="transmembrane region" description="Helical" evidence="2">
    <location>
        <begin position="13"/>
        <end position="38"/>
    </location>
</feature>
<dbReference type="Gene3D" id="3.30.40.10">
    <property type="entry name" value="Zinc/RING finger domain, C3HC4 (zinc finger)"/>
    <property type="match status" value="1"/>
</dbReference>
<dbReference type="GO" id="GO:0016567">
    <property type="term" value="P:protein ubiquitination"/>
    <property type="evidence" value="ECO:0007669"/>
    <property type="project" value="TreeGrafter"/>
</dbReference>
<gene>
    <name evidence="4" type="ORF">RJ640_009287</name>
</gene>
<dbReference type="PANTHER" id="PTHR45676:SF177">
    <property type="entry name" value="RING-TYPE E3 UBIQUITIN TRANSFERASE"/>
    <property type="match status" value="1"/>
</dbReference>
<organism evidence="4 5">
    <name type="scientific">Escallonia rubra</name>
    <dbReference type="NCBI Taxonomy" id="112253"/>
    <lineage>
        <taxon>Eukaryota</taxon>
        <taxon>Viridiplantae</taxon>
        <taxon>Streptophyta</taxon>
        <taxon>Embryophyta</taxon>
        <taxon>Tracheophyta</taxon>
        <taxon>Spermatophyta</taxon>
        <taxon>Magnoliopsida</taxon>
        <taxon>eudicotyledons</taxon>
        <taxon>Gunneridae</taxon>
        <taxon>Pentapetalae</taxon>
        <taxon>asterids</taxon>
        <taxon>campanulids</taxon>
        <taxon>Escalloniales</taxon>
        <taxon>Escalloniaceae</taxon>
        <taxon>Escallonia</taxon>
    </lineage>
</organism>
<keyword evidence="5" id="KW-1185">Reference proteome</keyword>
<evidence type="ECO:0000256" key="2">
    <source>
        <dbReference type="SAM" id="Phobius"/>
    </source>
</evidence>
<keyword evidence="2" id="KW-1133">Transmembrane helix</keyword>
<dbReference type="CDD" id="cd16461">
    <property type="entry name" value="RING-H2_EL5-like"/>
    <property type="match status" value="1"/>
</dbReference>
<dbReference type="Proteomes" id="UP001187471">
    <property type="component" value="Unassembled WGS sequence"/>
</dbReference>
<dbReference type="GO" id="GO:0008270">
    <property type="term" value="F:zinc ion binding"/>
    <property type="evidence" value="ECO:0007669"/>
    <property type="project" value="UniProtKB-KW"/>
</dbReference>